<evidence type="ECO:0000256" key="2">
    <source>
        <dbReference type="ARBA" id="ARBA00004948"/>
    </source>
</evidence>
<feature type="domain" description="Thiaminase-2/PQQC" evidence="9">
    <location>
        <begin position="15"/>
        <end position="218"/>
    </location>
</feature>
<dbReference type="Gene3D" id="1.20.910.10">
    <property type="entry name" value="Heme oxygenase-like"/>
    <property type="match status" value="1"/>
</dbReference>
<organism evidence="10 11">
    <name type="scientific">Veillonella magna</name>
    <dbReference type="NCBI Taxonomy" id="464322"/>
    <lineage>
        <taxon>Bacteria</taxon>
        <taxon>Bacillati</taxon>
        <taxon>Bacillota</taxon>
        <taxon>Negativicutes</taxon>
        <taxon>Veillonellales</taxon>
        <taxon>Veillonellaceae</taxon>
        <taxon>Veillonella</taxon>
    </lineage>
</organism>
<evidence type="ECO:0000256" key="8">
    <source>
        <dbReference type="ARBA" id="ARBA00048337"/>
    </source>
</evidence>
<comment type="catalytic activity">
    <reaction evidence="1">
        <text>4-amino-5-aminomethyl-2-methylpyrimidine + H2O = 4-amino-5-hydroxymethyl-2-methylpyrimidine + NH4(+)</text>
        <dbReference type="Rhea" id="RHEA:31799"/>
        <dbReference type="ChEBI" id="CHEBI:15377"/>
        <dbReference type="ChEBI" id="CHEBI:16892"/>
        <dbReference type="ChEBI" id="CHEBI:28938"/>
        <dbReference type="ChEBI" id="CHEBI:63416"/>
        <dbReference type="EC" id="3.5.99.2"/>
    </reaction>
</comment>
<evidence type="ECO:0000256" key="3">
    <source>
        <dbReference type="ARBA" id="ARBA00010264"/>
    </source>
</evidence>
<accession>A0ABS2GGC2</accession>
<dbReference type="InterPro" id="IPR004305">
    <property type="entry name" value="Thiaminase-2/PQQC"/>
</dbReference>
<dbReference type="InterPro" id="IPR050967">
    <property type="entry name" value="Thiamine_Salvage_TenA"/>
</dbReference>
<dbReference type="Pfam" id="PF03070">
    <property type="entry name" value="TENA_THI-4"/>
    <property type="match status" value="1"/>
</dbReference>
<comment type="catalytic activity">
    <reaction evidence="8">
        <text>thiamine + H2O = 5-(2-hydroxyethyl)-4-methylthiazole + 4-amino-5-hydroxymethyl-2-methylpyrimidine + H(+)</text>
        <dbReference type="Rhea" id="RHEA:17509"/>
        <dbReference type="ChEBI" id="CHEBI:15377"/>
        <dbReference type="ChEBI" id="CHEBI:15378"/>
        <dbReference type="ChEBI" id="CHEBI:16892"/>
        <dbReference type="ChEBI" id="CHEBI:17957"/>
        <dbReference type="ChEBI" id="CHEBI:18385"/>
        <dbReference type="EC" id="3.5.99.2"/>
    </reaction>
</comment>
<reference evidence="10 11" key="1">
    <citation type="journal article" date="2021" name="Sci. Rep.">
        <title>The distribution of antibiotic resistance genes in chicken gut microbiota commensals.</title>
        <authorList>
            <person name="Juricova H."/>
            <person name="Matiasovicova J."/>
            <person name="Kubasova T."/>
            <person name="Cejkova D."/>
            <person name="Rychlik I."/>
        </authorList>
    </citation>
    <scope>NUCLEOTIDE SEQUENCE [LARGE SCALE GENOMIC DNA]</scope>
    <source>
        <strain evidence="10 11">An537</strain>
    </source>
</reference>
<keyword evidence="11" id="KW-1185">Reference proteome</keyword>
<dbReference type="SUPFAM" id="SSF48613">
    <property type="entry name" value="Heme oxygenase-like"/>
    <property type="match status" value="1"/>
</dbReference>
<evidence type="ECO:0000256" key="1">
    <source>
        <dbReference type="ARBA" id="ARBA00001881"/>
    </source>
</evidence>
<dbReference type="RefSeq" id="WP_205088185.1">
    <property type="nucleotide sequence ID" value="NZ_JACJLA010000014.1"/>
</dbReference>
<evidence type="ECO:0000256" key="7">
    <source>
        <dbReference type="ARBA" id="ARBA00022977"/>
    </source>
</evidence>
<comment type="caution">
    <text evidence="10">The sequence shown here is derived from an EMBL/GenBank/DDBJ whole genome shotgun (WGS) entry which is preliminary data.</text>
</comment>
<proteinExistence type="inferred from homology"/>
<dbReference type="PANTHER" id="PTHR43198">
    <property type="entry name" value="BIFUNCTIONAL TH2 PROTEIN"/>
    <property type="match status" value="1"/>
</dbReference>
<name>A0ABS2GGC2_9FIRM</name>
<comment type="pathway">
    <text evidence="2">Cofactor biosynthesis; thiamine diphosphate biosynthesis.</text>
</comment>
<evidence type="ECO:0000256" key="4">
    <source>
        <dbReference type="ARBA" id="ARBA00011881"/>
    </source>
</evidence>
<dbReference type="Proteomes" id="UP000707138">
    <property type="component" value="Unassembled WGS sequence"/>
</dbReference>
<evidence type="ECO:0000313" key="10">
    <source>
        <dbReference type="EMBL" id="MBM6913229.1"/>
    </source>
</evidence>
<keyword evidence="7" id="KW-0784">Thiamine biosynthesis</keyword>
<dbReference type="EMBL" id="JACJLA010000014">
    <property type="protein sequence ID" value="MBM6913229.1"/>
    <property type="molecule type" value="Genomic_DNA"/>
</dbReference>
<gene>
    <name evidence="10" type="ORF">H6A01_07835</name>
</gene>
<dbReference type="InterPro" id="IPR016084">
    <property type="entry name" value="Haem_Oase-like_multi-hlx"/>
</dbReference>
<evidence type="ECO:0000256" key="5">
    <source>
        <dbReference type="ARBA" id="ARBA00012684"/>
    </source>
</evidence>
<evidence type="ECO:0000313" key="11">
    <source>
        <dbReference type="Proteomes" id="UP000707138"/>
    </source>
</evidence>
<dbReference type="EC" id="3.5.99.2" evidence="5"/>
<protein>
    <recommendedName>
        <fullName evidence="6">Aminopyrimidine aminohydrolase</fullName>
        <ecNumber evidence="5">3.5.99.2</ecNumber>
    </recommendedName>
</protein>
<comment type="subunit">
    <text evidence="4">Homotetramer.</text>
</comment>
<dbReference type="PANTHER" id="PTHR43198:SF2">
    <property type="entry name" value="SI:CH1073-67J19.1-RELATED"/>
    <property type="match status" value="1"/>
</dbReference>
<comment type="similarity">
    <text evidence="3">Belongs to the TenA family.</text>
</comment>
<evidence type="ECO:0000256" key="6">
    <source>
        <dbReference type="ARBA" id="ARBA00013647"/>
    </source>
</evidence>
<sequence length="219" mass="25056">MKQSTLFIDKAISAANSYWKAYSKVPFLVAMEKGTLSQDAFRDYIVQDSLYLRAYLKCFGYAVAKSRTLREMQLFYEALGYVSDGENKTRLAYLEEFGLSDADIDEMTLKPVGKAYAEFLLTTAKQGTVEDIVMVTMPCLMGYYDVFTTLVERSPHLAHGYYAPMVADYTSSRYAAYIESWRQEVERLCAGLDNERQAALIDLFVEASRHELAFWKMLL</sequence>
<evidence type="ECO:0000259" key="9">
    <source>
        <dbReference type="Pfam" id="PF03070"/>
    </source>
</evidence>